<gene>
    <name evidence="7" type="ORF">g.10825</name>
</gene>
<feature type="transmembrane region" description="Helical" evidence="6">
    <location>
        <begin position="88"/>
        <end position="110"/>
    </location>
</feature>
<keyword evidence="5 6" id="KW-0472">Membrane</keyword>
<accession>A0A1B6GKU5</accession>
<comment type="similarity">
    <text evidence="2">Belongs to the TMEM129 family.</text>
</comment>
<dbReference type="InterPro" id="IPR018801">
    <property type="entry name" value="TM129"/>
</dbReference>
<dbReference type="GO" id="GO:0005783">
    <property type="term" value="C:endoplasmic reticulum"/>
    <property type="evidence" value="ECO:0007669"/>
    <property type="project" value="TreeGrafter"/>
</dbReference>
<organism evidence="7">
    <name type="scientific">Cuerna arida</name>
    <dbReference type="NCBI Taxonomy" id="1464854"/>
    <lineage>
        <taxon>Eukaryota</taxon>
        <taxon>Metazoa</taxon>
        <taxon>Ecdysozoa</taxon>
        <taxon>Arthropoda</taxon>
        <taxon>Hexapoda</taxon>
        <taxon>Insecta</taxon>
        <taxon>Pterygota</taxon>
        <taxon>Neoptera</taxon>
        <taxon>Paraneoptera</taxon>
        <taxon>Hemiptera</taxon>
        <taxon>Auchenorrhyncha</taxon>
        <taxon>Membracoidea</taxon>
        <taxon>Cicadellidae</taxon>
        <taxon>Cicadellinae</taxon>
        <taxon>Proconiini</taxon>
        <taxon>Cuerna</taxon>
    </lineage>
</organism>
<dbReference type="GO" id="GO:0016020">
    <property type="term" value="C:membrane"/>
    <property type="evidence" value="ECO:0007669"/>
    <property type="project" value="UniProtKB-SubCell"/>
</dbReference>
<proteinExistence type="inferred from homology"/>
<comment type="subcellular location">
    <subcellularLocation>
        <location evidence="1">Membrane</location>
        <topology evidence="1">Multi-pass membrane protein</topology>
    </subcellularLocation>
</comment>
<dbReference type="GO" id="GO:0061630">
    <property type="term" value="F:ubiquitin protein ligase activity"/>
    <property type="evidence" value="ECO:0007669"/>
    <property type="project" value="InterPro"/>
</dbReference>
<keyword evidence="4 6" id="KW-1133">Transmembrane helix</keyword>
<dbReference type="Pfam" id="PF10272">
    <property type="entry name" value="Tmpp129"/>
    <property type="match status" value="1"/>
</dbReference>
<evidence type="ECO:0000256" key="5">
    <source>
        <dbReference type="ARBA" id="ARBA00023136"/>
    </source>
</evidence>
<evidence type="ECO:0000256" key="4">
    <source>
        <dbReference type="ARBA" id="ARBA00022989"/>
    </source>
</evidence>
<evidence type="ECO:0000256" key="1">
    <source>
        <dbReference type="ARBA" id="ARBA00004141"/>
    </source>
</evidence>
<evidence type="ECO:0000313" key="7">
    <source>
        <dbReference type="EMBL" id="JAS62923.1"/>
    </source>
</evidence>
<dbReference type="GO" id="GO:0016567">
    <property type="term" value="P:protein ubiquitination"/>
    <property type="evidence" value="ECO:0007669"/>
    <property type="project" value="InterPro"/>
</dbReference>
<dbReference type="EMBL" id="GECZ01006846">
    <property type="protein sequence ID" value="JAS62923.1"/>
    <property type="molecule type" value="Transcribed_RNA"/>
</dbReference>
<dbReference type="PANTHER" id="PTHR31322:SF2">
    <property type="entry name" value="E3 UBIQUITIN-PROTEIN LIGASE TM129"/>
    <property type="match status" value="1"/>
</dbReference>
<feature type="transmembrane region" description="Helical" evidence="6">
    <location>
        <begin position="6"/>
        <end position="25"/>
    </location>
</feature>
<sequence length="360" mass="41480">MDENIAMFTLLYILISSCFVIRTDAFSGLSVENLCSRILGSEMDNFIFYNIKRSSCTLFIHSSLLLVYRLGVSWVANYPLVEDDGMTIFNIIGTLGIVMLITASVIIYYWKRNNWENHPISRKLIMLSENDGSWRNWASAINIDLRRQRKVVFRCSSLVKLVVTENWIVKVSPYTMDIAHQRGATLTVDTADIHALADTGPGIAQFLNIKVTNTRRASYTFYIRLNVLDIKDLEEILRRPVIVPQNVTFYRSIAEQFLDVFKENVNQNPYYRPVEELEPCVGCFTNLANVKLVKHCFDVGTEEPCGICYCKPMWCLNCMGRWFYSRQDEEHPETWLSSKCTCPLCRSVFCILDVSLLDDL</sequence>
<name>A0A1B6GKU5_9HEMI</name>
<dbReference type="PANTHER" id="PTHR31322">
    <property type="entry name" value="E3 UBIQUITIN-PROTEIN LIGASE TM129"/>
    <property type="match status" value="1"/>
</dbReference>
<protein>
    <submittedName>
        <fullName evidence="7">Uncharacterized protein</fullName>
    </submittedName>
</protein>
<keyword evidence="3 6" id="KW-0812">Transmembrane</keyword>
<evidence type="ECO:0000256" key="3">
    <source>
        <dbReference type="ARBA" id="ARBA00022692"/>
    </source>
</evidence>
<evidence type="ECO:0000256" key="2">
    <source>
        <dbReference type="ARBA" id="ARBA00007332"/>
    </source>
</evidence>
<dbReference type="AlphaFoldDB" id="A0A1B6GKU5"/>
<feature type="transmembrane region" description="Helical" evidence="6">
    <location>
        <begin position="46"/>
        <end position="68"/>
    </location>
</feature>
<evidence type="ECO:0000256" key="6">
    <source>
        <dbReference type="SAM" id="Phobius"/>
    </source>
</evidence>
<reference evidence="7" key="1">
    <citation type="submission" date="2015-11" db="EMBL/GenBank/DDBJ databases">
        <title>De novo transcriptome assembly of four potential Pierce s Disease insect vectors from Arizona vineyards.</title>
        <authorList>
            <person name="Tassone E.E."/>
        </authorList>
    </citation>
    <scope>NUCLEOTIDE SEQUENCE</scope>
</reference>